<protein>
    <recommendedName>
        <fullName evidence="5">DUF2076 family protein</fullName>
    </recommendedName>
</protein>
<feature type="region of interest" description="Disordered" evidence="2">
    <location>
        <begin position="195"/>
        <end position="237"/>
    </location>
</feature>
<proteinExistence type="predicted"/>
<evidence type="ECO:0000313" key="4">
    <source>
        <dbReference type="Proteomes" id="UP000292445"/>
    </source>
</evidence>
<dbReference type="Proteomes" id="UP000292445">
    <property type="component" value="Unassembled WGS sequence"/>
</dbReference>
<feature type="coiled-coil region" evidence="1">
    <location>
        <begin position="50"/>
        <end position="84"/>
    </location>
</feature>
<evidence type="ECO:0008006" key="5">
    <source>
        <dbReference type="Google" id="ProtNLM"/>
    </source>
</evidence>
<name>A0A4Q7NL22_9BURK</name>
<dbReference type="RefSeq" id="WP_130356487.1">
    <property type="nucleotide sequence ID" value="NZ_SGXC01000001.1"/>
</dbReference>
<dbReference type="OrthoDB" id="5998831at2"/>
<organism evidence="3 4">
    <name type="scientific">Pigmentiphaga kullae</name>
    <dbReference type="NCBI Taxonomy" id="151784"/>
    <lineage>
        <taxon>Bacteria</taxon>
        <taxon>Pseudomonadati</taxon>
        <taxon>Pseudomonadota</taxon>
        <taxon>Betaproteobacteria</taxon>
        <taxon>Burkholderiales</taxon>
        <taxon>Alcaligenaceae</taxon>
        <taxon>Pigmentiphaga</taxon>
    </lineage>
</organism>
<comment type="caution">
    <text evidence="3">The sequence shown here is derived from an EMBL/GenBank/DDBJ whole genome shotgun (WGS) entry which is preliminary data.</text>
</comment>
<dbReference type="EMBL" id="SGXC01000001">
    <property type="protein sequence ID" value="RZS85240.1"/>
    <property type="molecule type" value="Genomic_DNA"/>
</dbReference>
<evidence type="ECO:0000313" key="3">
    <source>
        <dbReference type="EMBL" id="RZS85240.1"/>
    </source>
</evidence>
<sequence length="237" mass="24351">MTPQERALLDSFLDRLAGVRGMDKDPEADALIRQRAAGQPDALYLSIQRALLLEHALEGAQARIAALEQQVAELQAASRQQQEARPARSFLGGLLGGDTWGKAPARSAPASGSMIGSDIGQRPEYRPAAPAAPYAGAPAAGGAMGSFLGNAAATAAGVAGGMFLFNGIEHLMGGGAAQAAHPAGNAPAAETITQNVTNNYYDSGNDDRPDAGGDAQAYDTSADDSFTDDTFSDDDFV</sequence>
<gene>
    <name evidence="3" type="ORF">EV675_1263</name>
</gene>
<evidence type="ECO:0000256" key="1">
    <source>
        <dbReference type="SAM" id="Coils"/>
    </source>
</evidence>
<dbReference type="AlphaFoldDB" id="A0A4Q7NL22"/>
<reference evidence="3 4" key="1">
    <citation type="submission" date="2019-02" db="EMBL/GenBank/DDBJ databases">
        <title>Genomic Encyclopedia of Type Strains, Phase IV (KMG-IV): sequencing the most valuable type-strain genomes for metagenomic binning, comparative biology and taxonomic classification.</title>
        <authorList>
            <person name="Goeker M."/>
        </authorList>
    </citation>
    <scope>NUCLEOTIDE SEQUENCE [LARGE SCALE GENOMIC DNA]</scope>
    <source>
        <strain evidence="3 4">K24</strain>
    </source>
</reference>
<evidence type="ECO:0000256" key="2">
    <source>
        <dbReference type="SAM" id="MobiDB-lite"/>
    </source>
</evidence>
<keyword evidence="4" id="KW-1185">Reference proteome</keyword>
<keyword evidence="1" id="KW-0175">Coiled coil</keyword>
<accession>A0A4Q7NL22</accession>
<dbReference type="Pfam" id="PF09849">
    <property type="entry name" value="DUF2076"/>
    <property type="match status" value="1"/>
</dbReference>
<dbReference type="InterPro" id="IPR018648">
    <property type="entry name" value="DUF2076"/>
</dbReference>
<feature type="compositionally biased region" description="Acidic residues" evidence="2">
    <location>
        <begin position="221"/>
        <end position="237"/>
    </location>
</feature>